<evidence type="ECO:0000313" key="2">
    <source>
        <dbReference type="Proteomes" id="UP001732700"/>
    </source>
</evidence>
<evidence type="ECO:0000313" key="1">
    <source>
        <dbReference type="EnsemblPlants" id="AVESA.00010b.r2.4AG0639770.1.CDS"/>
    </source>
</evidence>
<reference evidence="1" key="2">
    <citation type="submission" date="2025-09" db="UniProtKB">
        <authorList>
            <consortium name="EnsemblPlants"/>
        </authorList>
    </citation>
    <scope>IDENTIFICATION</scope>
</reference>
<accession>A0ACD5WI91</accession>
<dbReference type="Proteomes" id="UP001732700">
    <property type="component" value="Chromosome 4A"/>
</dbReference>
<protein>
    <submittedName>
        <fullName evidence="1">Uncharacterized protein</fullName>
    </submittedName>
</protein>
<sequence>MGVPAFYRWLAEKYPMVVVDVVEEEPVEIEGVKVPVDTSKPNPNNLEYDNLYLDMNGIIHPCFHPEDRPSPTTFAEVFQCMFDYIDRLFVMVRPRRLLYMAIGTHFISVILSDANVPGEGEHKVMSYIRGQRNLPGFNPNTRHCLYGLDADLIMLALATHEVHFSILREVIFTPGQQDKCFLCGQVGHLAAKCEGKAKRKAGEFDEKGDEIVPKKPYQFLNIWTLREYIEYEFKMPNPPFKIDVERIIDDFIFMCFFVGNDFLPHMPTLEIREGAINLLMAVYKKEFPSMGGYLTDSCTPDLNRVEHFIQAVGSYEDKIFQKRAHIHKRQAERVKRDKAQAKRGDDLDPHVRTDLIVPVARFQGSRLASGSVAKPYEQNGSGKDSTEKGSAKKARGSTSGSSLSAAVVEAEIGLESQERENKEELKSMLKNALREKSDLFNSENQEEDKIKLGEAGWRERYYEEKFGARTPEQIEEIRRDVVLKYTEGLCWVMHYYYEGVCSWQWFYPYHYAPFASDLKGLGQLDITFELGSPFKPFDQLMGVFPAASSHALPLQYRQLMTDPSSPIIDFYPIDFEVDMNGKRFSWQGIAKLPFIDEARLLSEIKKVEHTLTPEEARRNSTMYNMLFVNGSHPISPYIYSLSSKFGHLSDNERNEIKEQLNPSASGGMNGYISLCGGDPSPPVFRSPVDGLEDITDNQVICSIYKLPDPHKHIAHPPAGVIIPKKIVEAGDLKPPPVLWHEDSGRRPFDNNNRKYNDNSGRKNPAGAIHGHQLGEAAHRLVQNSLNVRGSGHYAPARPYQTIMNGMHYPNGMPPRMEQPAGRTGWHVPSDMPNGQGPAYAMPSGHQYSRDNRGRQQPYARDSHGDSRGVGRHQSGHHQNSSHTYPSHPAPPSSGYGRYGQPPPYAGGYSGAYQPAPYGAAQQWQQQQPHSSYSGGGAPSARPNSRPQQSQNRYGTLDRTSNRRPPGQGRH</sequence>
<dbReference type="EnsemblPlants" id="AVESA.00010b.r2.4AG0639770.1">
    <property type="protein sequence ID" value="AVESA.00010b.r2.4AG0639770.1.CDS"/>
    <property type="gene ID" value="AVESA.00010b.r2.4AG0639770"/>
</dbReference>
<organism evidence="1 2">
    <name type="scientific">Avena sativa</name>
    <name type="common">Oat</name>
    <dbReference type="NCBI Taxonomy" id="4498"/>
    <lineage>
        <taxon>Eukaryota</taxon>
        <taxon>Viridiplantae</taxon>
        <taxon>Streptophyta</taxon>
        <taxon>Embryophyta</taxon>
        <taxon>Tracheophyta</taxon>
        <taxon>Spermatophyta</taxon>
        <taxon>Magnoliopsida</taxon>
        <taxon>Liliopsida</taxon>
        <taxon>Poales</taxon>
        <taxon>Poaceae</taxon>
        <taxon>BOP clade</taxon>
        <taxon>Pooideae</taxon>
        <taxon>Poodae</taxon>
        <taxon>Poeae</taxon>
        <taxon>Poeae Chloroplast Group 1 (Aveneae type)</taxon>
        <taxon>Aveninae</taxon>
        <taxon>Avena</taxon>
    </lineage>
</organism>
<proteinExistence type="predicted"/>
<name>A0ACD5WI91_AVESA</name>
<keyword evidence="2" id="KW-1185">Reference proteome</keyword>
<reference evidence="1" key="1">
    <citation type="submission" date="2021-05" db="EMBL/GenBank/DDBJ databases">
        <authorList>
            <person name="Scholz U."/>
            <person name="Mascher M."/>
            <person name="Fiebig A."/>
        </authorList>
    </citation>
    <scope>NUCLEOTIDE SEQUENCE [LARGE SCALE GENOMIC DNA]</scope>
</reference>